<evidence type="ECO:0000256" key="1">
    <source>
        <dbReference type="SAM" id="MobiDB-lite"/>
    </source>
</evidence>
<name>A0ABD3PU01_9STRA</name>
<accession>A0ABD3PU01</accession>
<feature type="compositionally biased region" description="Polar residues" evidence="1">
    <location>
        <begin position="322"/>
        <end position="334"/>
    </location>
</feature>
<evidence type="ECO:0000313" key="2">
    <source>
        <dbReference type="EMBL" id="KAL3791242.1"/>
    </source>
</evidence>
<proteinExistence type="predicted"/>
<dbReference type="Proteomes" id="UP001516023">
    <property type="component" value="Unassembled WGS sequence"/>
</dbReference>
<evidence type="ECO:0000313" key="3">
    <source>
        <dbReference type="Proteomes" id="UP001516023"/>
    </source>
</evidence>
<sequence>MKPLLRVDSIKSCFRIRLDRKSKNDRKLHDKSDASVFSWEGRDDEATGVLQTEGDNEHDIRHSADEGRVQTLTAQGVPSFEGTSLEKSSNETKTTATTAVRGRVKGLFAPMFRAITMKNQRMPEVKKRHVEELSIKTNDVEQHPVEESENMVDEAVHGVKSRSLPEDIQNQNTSCEREEATGDEVGIFSILGQDETEKSEIMNVVESQGLDEKKLEGFKDNNIQRASIPSAELPFTPEEESRPFLPVTTEQNSSGKTMECRTPASTSSPFAAQKIPPSPKACDLSDDIMSPRTDSQLTKNILIGQNTNCTPVKSHSTKEGSAFTTENCETSSAKSLPPPNEAIPSFSRTSNSSGSVVHDISFSKELDHDASSDNMKVCRDAEQVIVKSLQSKKKKHEKSHAITQEEPMPVTFDEERKCTVLSKEKTDVSTFSPPTVQTCDSASTVNPTPKYDTEDNTVSKDTGFTIAKGKVDHHFKGSKIPITRAVSDSAAKKLSSQEAEAAKAYRLARPLSWSGHYKSYKPIVFDEDDDSSYVTHLSGIDEDGPFDSSRCGLSDDMHDALIWWGERIYKTFGEPGDKTKETMLDMMRSSEEAAYVVRDLSQLKF</sequence>
<dbReference type="EMBL" id="JABMIG020000116">
    <property type="protein sequence ID" value="KAL3791242.1"/>
    <property type="molecule type" value="Genomic_DNA"/>
</dbReference>
<protein>
    <submittedName>
        <fullName evidence="2">Uncharacterized protein</fullName>
    </submittedName>
</protein>
<feature type="compositionally biased region" description="Polar residues" evidence="1">
    <location>
        <begin position="429"/>
        <end position="447"/>
    </location>
</feature>
<feature type="region of interest" description="Disordered" evidence="1">
    <location>
        <begin position="311"/>
        <end position="354"/>
    </location>
</feature>
<comment type="caution">
    <text evidence="2">The sequence shown here is derived from an EMBL/GenBank/DDBJ whole genome shotgun (WGS) entry which is preliminary data.</text>
</comment>
<dbReference type="AlphaFoldDB" id="A0ABD3PU01"/>
<organism evidence="2 3">
    <name type="scientific">Cyclotella cryptica</name>
    <dbReference type="NCBI Taxonomy" id="29204"/>
    <lineage>
        <taxon>Eukaryota</taxon>
        <taxon>Sar</taxon>
        <taxon>Stramenopiles</taxon>
        <taxon>Ochrophyta</taxon>
        <taxon>Bacillariophyta</taxon>
        <taxon>Coscinodiscophyceae</taxon>
        <taxon>Thalassiosirophycidae</taxon>
        <taxon>Stephanodiscales</taxon>
        <taxon>Stephanodiscaceae</taxon>
        <taxon>Cyclotella</taxon>
    </lineage>
</organism>
<reference evidence="2 3" key="1">
    <citation type="journal article" date="2020" name="G3 (Bethesda)">
        <title>Improved Reference Genome for Cyclotella cryptica CCMP332, a Model for Cell Wall Morphogenesis, Salinity Adaptation, and Lipid Production in Diatoms (Bacillariophyta).</title>
        <authorList>
            <person name="Roberts W.R."/>
            <person name="Downey K.M."/>
            <person name="Ruck E.C."/>
            <person name="Traller J.C."/>
            <person name="Alverson A.J."/>
        </authorList>
    </citation>
    <scope>NUCLEOTIDE SEQUENCE [LARGE SCALE GENOMIC DNA]</scope>
    <source>
        <strain evidence="2 3">CCMP332</strain>
    </source>
</reference>
<keyword evidence="3" id="KW-1185">Reference proteome</keyword>
<gene>
    <name evidence="2" type="ORF">HJC23_000859</name>
</gene>
<feature type="region of interest" description="Disordered" evidence="1">
    <location>
        <begin position="429"/>
        <end position="456"/>
    </location>
</feature>
<feature type="region of interest" description="Disordered" evidence="1">
    <location>
        <begin position="246"/>
        <end position="284"/>
    </location>
</feature>